<dbReference type="InterPro" id="IPR036911">
    <property type="entry name" value="ICAT_sf"/>
</dbReference>
<dbReference type="PANTHER" id="PTHR16505">
    <property type="entry name" value="PROTEIN LZIC"/>
    <property type="match status" value="1"/>
</dbReference>
<dbReference type="WBParaSite" id="EVEC_0000401001-mRNA-1">
    <property type="protein sequence ID" value="EVEC_0000401001-mRNA-1"/>
    <property type="gene ID" value="EVEC_0000401001"/>
</dbReference>
<evidence type="ECO:0000259" key="4">
    <source>
        <dbReference type="Pfam" id="PF06384"/>
    </source>
</evidence>
<evidence type="ECO:0000313" key="5">
    <source>
        <dbReference type="EMBL" id="VDD88575.1"/>
    </source>
</evidence>
<dbReference type="AlphaFoldDB" id="A0A0N4V205"/>
<dbReference type="OrthoDB" id="10262856at2759"/>
<feature type="transmembrane region" description="Helical" evidence="3">
    <location>
        <begin position="64"/>
        <end position="83"/>
    </location>
</feature>
<dbReference type="Pfam" id="PF06384">
    <property type="entry name" value="ICAT"/>
    <property type="match status" value="1"/>
</dbReference>
<name>A0A0N4V205_ENTVE</name>
<keyword evidence="3" id="KW-0812">Transmembrane</keyword>
<feature type="domain" description="Beta-catenin-interacting ICAT" evidence="4">
    <location>
        <begin position="153"/>
        <end position="205"/>
    </location>
</feature>
<dbReference type="Gene3D" id="1.10.10.490">
    <property type="entry name" value="Beta-catenin-interacting ICAT"/>
    <property type="match status" value="1"/>
</dbReference>
<keyword evidence="3" id="KW-1133">Transmembrane helix</keyword>
<dbReference type="SUPFAM" id="SSF81730">
    <property type="entry name" value="beta-catenin-interacting protein ICAT"/>
    <property type="match status" value="1"/>
</dbReference>
<keyword evidence="6" id="KW-1185">Reference proteome</keyword>
<gene>
    <name evidence="5" type="ORF">EVEC_LOCUS3718</name>
</gene>
<accession>A0A0N4V205</accession>
<keyword evidence="2" id="KW-0175">Coiled coil</keyword>
<dbReference type="Proteomes" id="UP000274131">
    <property type="component" value="Unassembled WGS sequence"/>
</dbReference>
<reference evidence="7" key="1">
    <citation type="submission" date="2017-02" db="UniProtKB">
        <authorList>
            <consortium name="WormBaseParasite"/>
        </authorList>
    </citation>
    <scope>IDENTIFICATION</scope>
</reference>
<organism evidence="7">
    <name type="scientific">Enterobius vermicularis</name>
    <name type="common">Human pinworm</name>
    <dbReference type="NCBI Taxonomy" id="51028"/>
    <lineage>
        <taxon>Eukaryota</taxon>
        <taxon>Metazoa</taxon>
        <taxon>Ecdysozoa</taxon>
        <taxon>Nematoda</taxon>
        <taxon>Chromadorea</taxon>
        <taxon>Rhabditida</taxon>
        <taxon>Spirurina</taxon>
        <taxon>Oxyuridomorpha</taxon>
        <taxon>Oxyuroidea</taxon>
        <taxon>Oxyuridae</taxon>
        <taxon>Enterobius</taxon>
    </lineage>
</organism>
<evidence type="ECO:0000256" key="3">
    <source>
        <dbReference type="SAM" id="Phobius"/>
    </source>
</evidence>
<protein>
    <submittedName>
        <fullName evidence="7">Protein LZIC</fullName>
    </submittedName>
</protein>
<comment type="similarity">
    <text evidence="1">Belongs to the CTNNBIP1 family.</text>
</comment>
<evidence type="ECO:0000313" key="6">
    <source>
        <dbReference type="Proteomes" id="UP000274131"/>
    </source>
</evidence>
<evidence type="ECO:0000256" key="1">
    <source>
        <dbReference type="ARBA" id="ARBA00006505"/>
    </source>
</evidence>
<dbReference type="EMBL" id="UXUI01007666">
    <property type="protein sequence ID" value="VDD88575.1"/>
    <property type="molecule type" value="Genomic_DNA"/>
</dbReference>
<reference evidence="5 6" key="2">
    <citation type="submission" date="2018-10" db="EMBL/GenBank/DDBJ databases">
        <authorList>
            <consortium name="Pathogen Informatics"/>
        </authorList>
    </citation>
    <scope>NUCLEOTIDE SEQUENCE [LARGE SCALE GENOMIC DNA]</scope>
</reference>
<dbReference type="STRING" id="51028.A0A0N4V205"/>
<keyword evidence="3" id="KW-0472">Membrane</keyword>
<evidence type="ECO:0000313" key="7">
    <source>
        <dbReference type="WBParaSite" id="EVEC_0000401001-mRNA-1"/>
    </source>
</evidence>
<dbReference type="InterPro" id="IPR009428">
    <property type="entry name" value="ICAT_dom"/>
</dbReference>
<proteinExistence type="inferred from homology"/>
<dbReference type="InterPro" id="IPR040065">
    <property type="entry name" value="LZIC"/>
</dbReference>
<sequence>MEKRSLQQIHFEDMSKTDQALILNIQEQLKRVMVQLSDLEKEKDAFDKDEYAEMKADSMDQLKVACILVVDNCFILSIAYLMYKNFFKELEQTLDRMQCGDISLTDKVTATKLAIRAAISEAFRTPEVVAFFANKQPAMLRQELVQVEAGYRLHKLTEELYISKKMEILLAVFKLGDKLSDDEKQFLEKFSSKSFSDFELASPELSCNEFVVNRNISKSH</sequence>
<feature type="coiled-coil region" evidence="2">
    <location>
        <begin position="22"/>
        <end position="49"/>
    </location>
</feature>
<dbReference type="GO" id="GO:0008013">
    <property type="term" value="F:beta-catenin binding"/>
    <property type="evidence" value="ECO:0007669"/>
    <property type="project" value="InterPro"/>
</dbReference>
<dbReference type="PANTHER" id="PTHR16505:SF8">
    <property type="entry name" value="PROTEIN LZIC"/>
    <property type="match status" value="1"/>
</dbReference>
<evidence type="ECO:0000256" key="2">
    <source>
        <dbReference type="SAM" id="Coils"/>
    </source>
</evidence>